<dbReference type="SUPFAM" id="SSF64518">
    <property type="entry name" value="Phase 1 flagellin"/>
    <property type="match status" value="2"/>
</dbReference>
<dbReference type="OrthoDB" id="7312911at2"/>
<dbReference type="Proteomes" id="UP000249605">
    <property type="component" value="Plasmid unnamed1"/>
</dbReference>
<accession>A0A2U9S738</accession>
<sequence>MSSITGVSTYSKYLSLVRNLSGGQNDINRLSEQLTTGKKSVDLNAYGPEVQKLLDLRAEMAKKDNYIQSINTAAPRIQATDKVLTSLESIVSSWTSSTTFPFQPGSASVTSPINTNPEGMKVTIDPAKSNLTVGAQYTVTAVPSQQGPNGTFDVTVTDGLGGKTTRAINLATTPPNDGKGYNFNISGGPGEGAMLNLSFDTLKAASSSSFNVSFPQADQVKDRAEGAMRDIQALLNQRFGDRYLFAGARFGTEPVTDLLATKQTSKITLNGAVVNTDDYFEVTINGQTFSHQNLAADPKSLTFVAQALTAQINAANPALPMTVSTSNGIITLVGNDPGQKFDLSARVVNSATVENSVDTPTTTQAPTAALPQIDGFTLNGAAVDIGDTFEFTVAVGDPDDPYNQNYYTRNPTAPHDLPPYQTYTVRYTVSDTDYAAGVNNVGQVADKLREQFATLNPAPPVTIDAVGNGPGIALTSTGFADPTNHPNRTSLFSTSAKVTNGSLENTITVGTLPPEQDSLINVPYADPPDLPFYDAEYLSKGKNAEAYRKSQVTIDDNLNVTYGVSADDKAFQTLIKAMQLVRTAAANPGKWTEYSTQAREMLTQATDQLRSIHAKVASDGATLETIKESHRESVATLTERIAKIEGIDQNEVAARLSSAMNVQQATYAVAGQTQKLSLLNYLA</sequence>
<evidence type="ECO:0000313" key="2">
    <source>
        <dbReference type="Proteomes" id="UP000249605"/>
    </source>
</evidence>
<gene>
    <name evidence="1" type="ORF">DM194_13575</name>
</gene>
<geneLocation type="plasmid" evidence="1 2">
    <name>unnamed1</name>
</geneLocation>
<keyword evidence="1" id="KW-0614">Plasmid</keyword>
<dbReference type="InterPro" id="IPR001492">
    <property type="entry name" value="Flagellin"/>
</dbReference>
<keyword evidence="2" id="KW-1185">Reference proteome</keyword>
<dbReference type="Gene3D" id="1.20.1330.10">
    <property type="entry name" value="f41 fragment of flagellin, N-terminal domain"/>
    <property type="match status" value="1"/>
</dbReference>
<dbReference type="GO" id="GO:0009288">
    <property type="term" value="C:bacterial-type flagellum"/>
    <property type="evidence" value="ECO:0007669"/>
    <property type="project" value="InterPro"/>
</dbReference>
<evidence type="ECO:0008006" key="3">
    <source>
        <dbReference type="Google" id="ProtNLM"/>
    </source>
</evidence>
<evidence type="ECO:0000313" key="1">
    <source>
        <dbReference type="EMBL" id="AWU95365.1"/>
    </source>
</evidence>
<dbReference type="AlphaFoldDB" id="A0A2U9S738"/>
<protein>
    <recommendedName>
        <fullName evidence="3">Flagellin C-terminal domain-containing protein</fullName>
    </recommendedName>
</protein>
<organism evidence="1 2">
    <name type="scientific">Azospirillum ramasamyi</name>
    <dbReference type="NCBI Taxonomy" id="682998"/>
    <lineage>
        <taxon>Bacteria</taxon>
        <taxon>Pseudomonadati</taxon>
        <taxon>Pseudomonadota</taxon>
        <taxon>Alphaproteobacteria</taxon>
        <taxon>Rhodospirillales</taxon>
        <taxon>Azospirillaceae</taxon>
        <taxon>Azospirillum</taxon>
    </lineage>
</organism>
<dbReference type="KEGG" id="azm:DM194_13575"/>
<dbReference type="EMBL" id="CP029830">
    <property type="protein sequence ID" value="AWU95365.1"/>
    <property type="molecule type" value="Genomic_DNA"/>
</dbReference>
<dbReference type="PANTHER" id="PTHR42792:SF1">
    <property type="entry name" value="FLAGELLAR HOOK-ASSOCIATED PROTEIN 3"/>
    <property type="match status" value="1"/>
</dbReference>
<name>A0A2U9S738_9PROT</name>
<dbReference type="GO" id="GO:0005198">
    <property type="term" value="F:structural molecule activity"/>
    <property type="evidence" value="ECO:0007669"/>
    <property type="project" value="InterPro"/>
</dbReference>
<dbReference type="RefSeq" id="WP_111068133.1">
    <property type="nucleotide sequence ID" value="NZ_CP029830.1"/>
</dbReference>
<dbReference type="PANTHER" id="PTHR42792">
    <property type="entry name" value="FLAGELLIN"/>
    <property type="match status" value="1"/>
</dbReference>
<reference evidence="1 2" key="1">
    <citation type="submission" date="2018-06" db="EMBL/GenBank/DDBJ databases">
        <title>Complete genome sequencing of Azospirillum sp. M2T2B2.</title>
        <authorList>
            <person name="Heo J."/>
            <person name="Kim S.-J."/>
            <person name="Kwon S.-W."/>
            <person name="Anandham R."/>
        </authorList>
    </citation>
    <scope>NUCLEOTIDE SEQUENCE [LARGE SCALE GENOMIC DNA]</scope>
    <source>
        <strain evidence="1 2">M2T2B2</strain>
        <plasmid evidence="1 2">unnamed1</plasmid>
    </source>
</reference>
<proteinExistence type="predicted"/>